<evidence type="ECO:0000313" key="1">
    <source>
        <dbReference type="EMBL" id="SDK08606.1"/>
    </source>
</evidence>
<reference evidence="2" key="1">
    <citation type="submission" date="2016-10" db="EMBL/GenBank/DDBJ databases">
        <authorList>
            <person name="Varghese N."/>
            <person name="Submissions S."/>
        </authorList>
    </citation>
    <scope>NUCLEOTIDE SEQUENCE [LARGE SCALE GENOMIC DNA]</scope>
    <source>
        <strain evidence="2">CGMCC 1.11022</strain>
    </source>
</reference>
<gene>
    <name evidence="1" type="ORF">SAMN05428953_111136</name>
</gene>
<protein>
    <submittedName>
        <fullName evidence="1">Uncharacterized protein</fullName>
    </submittedName>
</protein>
<sequence>MLHHLIPWLGFESSPIQGLCRVMPPLNVQDHALRIQCTYVCWGCNQDAVEHLNRFVRALLGHQGFCKPYRRINIVRVLLHLIPQSPLLNILTNFAQNAFAHSRIDLIGAEQLWGRCLLHGKSGLLPAGATAQRQNGEYGKKK</sequence>
<dbReference type="EMBL" id="FNEE01000011">
    <property type="protein sequence ID" value="SDK08606.1"/>
    <property type="molecule type" value="Genomic_DNA"/>
</dbReference>
<accession>A0A1G8Z0N4</accession>
<organism evidence="1 2">
    <name type="scientific">Mesorhizobium muleiense</name>
    <dbReference type="NCBI Taxonomy" id="1004279"/>
    <lineage>
        <taxon>Bacteria</taxon>
        <taxon>Pseudomonadati</taxon>
        <taxon>Pseudomonadota</taxon>
        <taxon>Alphaproteobacteria</taxon>
        <taxon>Hyphomicrobiales</taxon>
        <taxon>Phyllobacteriaceae</taxon>
        <taxon>Mesorhizobium</taxon>
    </lineage>
</organism>
<name>A0A1G8Z0N4_9HYPH</name>
<dbReference type="AlphaFoldDB" id="A0A1G8Z0N4"/>
<proteinExistence type="predicted"/>
<dbReference type="Proteomes" id="UP000198894">
    <property type="component" value="Unassembled WGS sequence"/>
</dbReference>
<keyword evidence="2" id="KW-1185">Reference proteome</keyword>
<evidence type="ECO:0000313" key="2">
    <source>
        <dbReference type="Proteomes" id="UP000198894"/>
    </source>
</evidence>